<dbReference type="EMBL" id="JBHTHZ010000001">
    <property type="protein sequence ID" value="MFD0792358.1"/>
    <property type="molecule type" value="Genomic_DNA"/>
</dbReference>
<dbReference type="Proteomes" id="UP001597010">
    <property type="component" value="Unassembled WGS sequence"/>
</dbReference>
<keyword evidence="1" id="KW-0472">Membrane</keyword>
<reference evidence="6" key="2">
    <citation type="journal article" date="2019" name="Int. J. Syst. Evol. Microbiol.">
        <title>The Global Catalogue of Microorganisms (GCM) 10K type strain sequencing project: providing services to taxonomists for standard genome sequencing and annotation.</title>
        <authorList>
            <consortium name="The Broad Institute Genomics Platform"/>
            <consortium name="The Broad Institute Genome Sequencing Center for Infectious Disease"/>
            <person name="Wu L."/>
            <person name="Ma J."/>
        </authorList>
    </citation>
    <scope>NUCLEOTIDE SEQUENCE [LARGE SCALE GENOMIC DNA]</scope>
    <source>
        <strain evidence="6">CCUG 61484</strain>
    </source>
</reference>
<reference evidence="4" key="3">
    <citation type="submission" date="2024-09" db="EMBL/GenBank/DDBJ databases">
        <authorList>
            <person name="Sun Q."/>
            <person name="Mori K."/>
        </authorList>
    </citation>
    <scope>NUCLEOTIDE SEQUENCE</scope>
    <source>
        <strain evidence="4">CCUG 61484</strain>
    </source>
</reference>
<feature type="transmembrane region" description="Helical" evidence="1">
    <location>
        <begin position="331"/>
        <end position="353"/>
    </location>
</feature>
<dbReference type="InterPro" id="IPR045957">
    <property type="entry name" value="DUF6377"/>
</dbReference>
<gene>
    <name evidence="4" type="ORF">ACFQZX_01945</name>
    <name evidence="5" type="ORF">ACFQZX_02590</name>
</gene>
<evidence type="ECO:0000256" key="2">
    <source>
        <dbReference type="SAM" id="SignalP"/>
    </source>
</evidence>
<evidence type="ECO:0000256" key="1">
    <source>
        <dbReference type="SAM" id="Phobius"/>
    </source>
</evidence>
<dbReference type="EMBL" id="JBHTHZ010000001">
    <property type="protein sequence ID" value="MFD0792486.1"/>
    <property type="molecule type" value="Genomic_DNA"/>
</dbReference>
<accession>A0ABW3ANQ8</accession>
<evidence type="ECO:0000313" key="4">
    <source>
        <dbReference type="EMBL" id="MFD0792358.1"/>
    </source>
</evidence>
<dbReference type="Pfam" id="PF19904">
    <property type="entry name" value="DUF6377"/>
    <property type="match status" value="1"/>
</dbReference>
<keyword evidence="6" id="KW-1185">Reference proteome</keyword>
<dbReference type="RefSeq" id="WP_377111062.1">
    <property type="nucleotide sequence ID" value="NZ_JBHTHZ010000001.1"/>
</dbReference>
<reference evidence="4" key="1">
    <citation type="journal article" date="2014" name="Int. J. Syst. Evol. Microbiol.">
        <title>Complete genome of a new Firmicutes species belonging to the dominant human colonic microbiota ('Ruminococcus bicirculans') reveals two chromosomes and a selective capacity to utilize plant glucans.</title>
        <authorList>
            <consortium name="NISC Comparative Sequencing Program"/>
            <person name="Wegmann U."/>
            <person name="Louis P."/>
            <person name="Goesmann A."/>
            <person name="Henrissat B."/>
            <person name="Duncan S.H."/>
            <person name="Flint H.J."/>
        </authorList>
    </citation>
    <scope>NUCLEOTIDE SEQUENCE</scope>
    <source>
        <strain evidence="4">CCUG 61484</strain>
    </source>
</reference>
<sequence>MKLLLRVLFTLLVIYPGISHSNDTDSLLAALKNEINRKHVYDNAKQARIRQLKNKQQLTPANDYTKQYELCVKLYDEYKSYQYDSAYVYVNKLKDLSVVMNDMSRAYYSQIKLGFILLSSGMFKETFDSMRMINPKVLNDSMRKEYYFIMYRCNSDLARYNNDRYFTPDYIKAGNAYIDSAISLTQAGSVEHIYYTGLKHIGNNDLQKGSEELGKLISSDAPVSMHLRAMITCSLGQIYISSGTQRQGINLLINSAIADIKSSTKETVAMFTLAEQLYKTGNVKDAYTFIQMAKADADFYGARQRKIQIGAILPAVAAEELNHSEKEKNTILIYLAAITALASLVIIFLVMIYKQLGKLKHKERIIEEKNIQLKDINYKLVEDATIKEEYIGQFFKIISGYILKLEKLKMSVDTKLSIKKYDDIRVMINEINIKKEREILYHSFDHIFLKIFPNFISVFNSQFEEKDQIWPHEHEVLNTDLRIFALIRMGINDNETIAKILEYSVNTIYVYKMRIKAKAKNPEIFEQRIMDIKAVDIIE</sequence>
<feature type="chain" id="PRO_5045033412" evidence="2">
    <location>
        <begin position="22"/>
        <end position="539"/>
    </location>
</feature>
<feature type="domain" description="DUF6377" evidence="3">
    <location>
        <begin position="259"/>
        <end position="498"/>
    </location>
</feature>
<name>A0ABW3ANQ8_9SPHI</name>
<keyword evidence="2" id="KW-0732">Signal</keyword>
<proteinExistence type="predicted"/>
<evidence type="ECO:0000313" key="5">
    <source>
        <dbReference type="EMBL" id="MFD0792486.1"/>
    </source>
</evidence>
<organism evidence="4 6">
    <name type="scientific">Mucilaginibacter litoreus</name>
    <dbReference type="NCBI Taxonomy" id="1048221"/>
    <lineage>
        <taxon>Bacteria</taxon>
        <taxon>Pseudomonadati</taxon>
        <taxon>Bacteroidota</taxon>
        <taxon>Sphingobacteriia</taxon>
        <taxon>Sphingobacteriales</taxon>
        <taxon>Sphingobacteriaceae</taxon>
        <taxon>Mucilaginibacter</taxon>
    </lineage>
</organism>
<protein>
    <submittedName>
        <fullName evidence="4">DUF6377 domain-containing protein</fullName>
    </submittedName>
</protein>
<keyword evidence="1" id="KW-0812">Transmembrane</keyword>
<evidence type="ECO:0000313" key="6">
    <source>
        <dbReference type="Proteomes" id="UP001597010"/>
    </source>
</evidence>
<evidence type="ECO:0000259" key="3">
    <source>
        <dbReference type="Pfam" id="PF19904"/>
    </source>
</evidence>
<feature type="signal peptide" evidence="2">
    <location>
        <begin position="1"/>
        <end position="21"/>
    </location>
</feature>
<comment type="caution">
    <text evidence="4">The sequence shown here is derived from an EMBL/GenBank/DDBJ whole genome shotgun (WGS) entry which is preliminary data.</text>
</comment>
<keyword evidence="1" id="KW-1133">Transmembrane helix</keyword>